<accession>A0A8C9LQU1</accession>
<dbReference type="Pfam" id="PF00023">
    <property type="entry name" value="Ank"/>
    <property type="match status" value="1"/>
</dbReference>
<dbReference type="PRINTS" id="PR01415">
    <property type="entry name" value="ANKYRIN"/>
</dbReference>
<dbReference type="AlphaFoldDB" id="A0A8C9LQU1"/>
<keyword evidence="3" id="KW-1185">Reference proteome</keyword>
<dbReference type="SUPFAM" id="SSF48403">
    <property type="entry name" value="Ankyrin repeat"/>
    <property type="match status" value="1"/>
</dbReference>
<evidence type="ECO:0000313" key="2">
    <source>
        <dbReference type="Ensembl" id="ENSPTEP00000020344.1"/>
    </source>
</evidence>
<dbReference type="Gene3D" id="1.25.40.20">
    <property type="entry name" value="Ankyrin repeat-containing domain"/>
    <property type="match status" value="1"/>
</dbReference>
<dbReference type="InterPro" id="IPR050657">
    <property type="entry name" value="Ankyrin_repeat_domain"/>
</dbReference>
<dbReference type="Proteomes" id="UP000694416">
    <property type="component" value="Unplaced"/>
</dbReference>
<keyword evidence="1" id="KW-0040">ANK repeat</keyword>
<dbReference type="PROSITE" id="PS50297">
    <property type="entry name" value="ANK_REP_REGION"/>
    <property type="match status" value="2"/>
</dbReference>
<feature type="repeat" description="ANK" evidence="1">
    <location>
        <begin position="115"/>
        <end position="147"/>
    </location>
</feature>
<name>A0A8C9LQU1_9PRIM</name>
<dbReference type="Pfam" id="PF12796">
    <property type="entry name" value="Ank_2"/>
    <property type="match status" value="1"/>
</dbReference>
<sequence length="288" mass="32532">QWCHLCSLQPPSPGFKRFSCLSLLRSWDYRCCDRQTGAEVSLIASAMKGPCGCFTCWRCRGGDVEDDDSPFTQRGYNIREKHLGKLHRAASRGDVSKVERILSRGNADLDERDKKKRTALHLACANGHPEVVALLVDRGCQLNVFDNKNMTALLKAVQCQKEECATILLELGADPNPPDVYGNTTLHYAIYNEDIPMTKKLLLHHADIESANKDELTPFLLAVHEQKEQMVDFLRKQKENLTAAKFERYSDYVHQLMSEYKENETPRNPQNSNPGKTSGSKLLLVVLP</sequence>
<dbReference type="InterPro" id="IPR002110">
    <property type="entry name" value="Ankyrin_rpt"/>
</dbReference>
<dbReference type="InterPro" id="IPR036770">
    <property type="entry name" value="Ankyrin_rpt-contain_sf"/>
</dbReference>
<dbReference type="PROSITE" id="PS50088">
    <property type="entry name" value="ANK_REPEAT"/>
    <property type="match status" value="2"/>
</dbReference>
<protein>
    <recommendedName>
        <fullName evidence="4">Ankyrin-repeat protein</fullName>
    </recommendedName>
</protein>
<proteinExistence type="predicted"/>
<dbReference type="SMART" id="SM00248">
    <property type="entry name" value="ANK"/>
    <property type="match status" value="5"/>
</dbReference>
<feature type="repeat" description="ANK" evidence="1">
    <location>
        <begin position="181"/>
        <end position="213"/>
    </location>
</feature>
<organism evidence="2 3">
    <name type="scientific">Piliocolobus tephrosceles</name>
    <name type="common">Ugandan red Colobus</name>
    <dbReference type="NCBI Taxonomy" id="591936"/>
    <lineage>
        <taxon>Eukaryota</taxon>
        <taxon>Metazoa</taxon>
        <taxon>Chordata</taxon>
        <taxon>Craniata</taxon>
        <taxon>Vertebrata</taxon>
        <taxon>Euteleostomi</taxon>
        <taxon>Mammalia</taxon>
        <taxon>Eutheria</taxon>
        <taxon>Euarchontoglires</taxon>
        <taxon>Primates</taxon>
        <taxon>Haplorrhini</taxon>
        <taxon>Catarrhini</taxon>
        <taxon>Cercopithecidae</taxon>
        <taxon>Colobinae</taxon>
        <taxon>Piliocolobus</taxon>
    </lineage>
</organism>
<evidence type="ECO:0008006" key="4">
    <source>
        <dbReference type="Google" id="ProtNLM"/>
    </source>
</evidence>
<evidence type="ECO:0000256" key="1">
    <source>
        <dbReference type="PROSITE-ProRule" id="PRU00023"/>
    </source>
</evidence>
<reference evidence="2" key="2">
    <citation type="submission" date="2025-09" db="UniProtKB">
        <authorList>
            <consortium name="Ensembl"/>
        </authorList>
    </citation>
    <scope>IDENTIFICATION</scope>
</reference>
<evidence type="ECO:0000313" key="3">
    <source>
        <dbReference type="Proteomes" id="UP000694416"/>
    </source>
</evidence>
<dbReference type="Ensembl" id="ENSPTET00000029563.1">
    <property type="protein sequence ID" value="ENSPTEP00000020344.1"/>
    <property type="gene ID" value="ENSPTEG00000021580.1"/>
</dbReference>
<dbReference type="PANTHER" id="PTHR24147:SF60">
    <property type="entry name" value="ANKYRIN REPEAT DOMAIN-CONTAINING PROTEIN 26-RELATED"/>
    <property type="match status" value="1"/>
</dbReference>
<dbReference type="PANTHER" id="PTHR24147">
    <property type="entry name" value="ANKYRIN REPEAT DOMAIN 36-RELATED"/>
    <property type="match status" value="1"/>
</dbReference>
<reference evidence="2" key="1">
    <citation type="submission" date="2025-08" db="UniProtKB">
        <authorList>
            <consortium name="Ensembl"/>
        </authorList>
    </citation>
    <scope>IDENTIFICATION</scope>
</reference>